<dbReference type="FunFam" id="3.40.50.2300:FF:000361">
    <property type="entry name" value="Two-component system response regulator"/>
    <property type="match status" value="1"/>
</dbReference>
<proteinExistence type="predicted"/>
<evidence type="ECO:0000259" key="2">
    <source>
        <dbReference type="PROSITE" id="PS50110"/>
    </source>
</evidence>
<dbReference type="Gene3D" id="3.40.50.2300">
    <property type="match status" value="1"/>
</dbReference>
<feature type="domain" description="HTH LytTR-type" evidence="3">
    <location>
        <begin position="150"/>
        <end position="253"/>
    </location>
</feature>
<evidence type="ECO:0000256" key="1">
    <source>
        <dbReference type="PROSITE-ProRule" id="PRU00169"/>
    </source>
</evidence>
<dbReference type="OrthoDB" id="1490554at2"/>
<dbReference type="Proteomes" id="UP000184480">
    <property type="component" value="Unassembled WGS sequence"/>
</dbReference>
<evidence type="ECO:0000259" key="3">
    <source>
        <dbReference type="PROSITE" id="PS50930"/>
    </source>
</evidence>
<dbReference type="InterPro" id="IPR011006">
    <property type="entry name" value="CheY-like_superfamily"/>
</dbReference>
<dbReference type="PROSITE" id="PS50110">
    <property type="entry name" value="RESPONSE_REGULATORY"/>
    <property type="match status" value="1"/>
</dbReference>
<name>A0A1M4VVF6_9BACT</name>
<dbReference type="InterPro" id="IPR046947">
    <property type="entry name" value="LytR-like"/>
</dbReference>
<protein>
    <submittedName>
        <fullName evidence="4">Two component transcriptional regulator, LytTR family</fullName>
    </submittedName>
</protein>
<dbReference type="SMART" id="SM00850">
    <property type="entry name" value="LytTR"/>
    <property type="match status" value="1"/>
</dbReference>
<evidence type="ECO:0000313" key="5">
    <source>
        <dbReference type="Proteomes" id="UP000184480"/>
    </source>
</evidence>
<dbReference type="SUPFAM" id="SSF52172">
    <property type="entry name" value="CheY-like"/>
    <property type="match status" value="1"/>
</dbReference>
<dbReference type="PROSITE" id="PS50930">
    <property type="entry name" value="HTH_LYTTR"/>
    <property type="match status" value="1"/>
</dbReference>
<dbReference type="STRING" id="1346286.SAMN05444362_10251"/>
<feature type="modified residue" description="4-aspartylphosphate" evidence="1">
    <location>
        <position position="55"/>
    </location>
</feature>
<dbReference type="AlphaFoldDB" id="A0A1M4VVF6"/>
<sequence length="255" mass="29422">MNAIIIEDEKAAVRNLTTLLADEIPELKIITVLDSIKDSLEWFEMNECPELVFMDIHLADGSAFEIFKYADIKCPVIFTTAYDEYALKAFKVNSLDYLLKPIGKQDIRKALDKLKSFSNIGQQPFADYKGIIDSLLTKTSFRTHFLVPVKGDKLLPMPVKDILYFYIREGIVKAVTTDGKEYTFSLAMDELAESLDPAEFFRINRQYLISRNSIKDMDLWFNNRLSVNLKRNQTEKILVSKAKVQEFKEWFTGKS</sequence>
<dbReference type="PANTHER" id="PTHR37299">
    <property type="entry name" value="TRANSCRIPTIONAL REGULATOR-RELATED"/>
    <property type="match status" value="1"/>
</dbReference>
<feature type="domain" description="Response regulatory" evidence="2">
    <location>
        <begin position="2"/>
        <end position="115"/>
    </location>
</feature>
<accession>A0A1M4VVF6</accession>
<keyword evidence="1" id="KW-0597">Phosphoprotein</keyword>
<dbReference type="InterPro" id="IPR001789">
    <property type="entry name" value="Sig_transdc_resp-reg_receiver"/>
</dbReference>
<dbReference type="Gene3D" id="2.40.50.1020">
    <property type="entry name" value="LytTr DNA-binding domain"/>
    <property type="match status" value="1"/>
</dbReference>
<dbReference type="GO" id="GO:0000156">
    <property type="term" value="F:phosphorelay response regulator activity"/>
    <property type="evidence" value="ECO:0007669"/>
    <property type="project" value="InterPro"/>
</dbReference>
<gene>
    <name evidence="4" type="ORF">SAMN05444362_10251</name>
</gene>
<dbReference type="RefSeq" id="WP_062176834.1">
    <property type="nucleotide sequence ID" value="NZ_BBXL01000002.1"/>
</dbReference>
<dbReference type="SMART" id="SM00448">
    <property type="entry name" value="REC"/>
    <property type="match status" value="1"/>
</dbReference>
<dbReference type="EMBL" id="FQUC01000002">
    <property type="protein sequence ID" value="SHE72885.1"/>
    <property type="molecule type" value="Genomic_DNA"/>
</dbReference>
<dbReference type="PANTHER" id="PTHR37299:SF1">
    <property type="entry name" value="STAGE 0 SPORULATION PROTEIN A HOMOLOG"/>
    <property type="match status" value="1"/>
</dbReference>
<dbReference type="Pfam" id="PF04397">
    <property type="entry name" value="LytTR"/>
    <property type="match status" value="1"/>
</dbReference>
<reference evidence="4" key="1">
    <citation type="submission" date="2016-11" db="EMBL/GenBank/DDBJ databases">
        <authorList>
            <person name="Jaros S."/>
            <person name="Januszkiewicz K."/>
            <person name="Wedrychowicz H."/>
        </authorList>
    </citation>
    <scope>NUCLEOTIDE SEQUENCE [LARGE SCALE GENOMIC DNA]</scope>
    <source>
        <strain evidence="4">DSM 27370</strain>
    </source>
</reference>
<evidence type="ECO:0000313" key="4">
    <source>
        <dbReference type="EMBL" id="SHE72885.1"/>
    </source>
</evidence>
<keyword evidence="5" id="KW-1185">Reference proteome</keyword>
<dbReference type="Pfam" id="PF00072">
    <property type="entry name" value="Response_reg"/>
    <property type="match status" value="1"/>
</dbReference>
<organism evidence="4 5">
    <name type="scientific">Dysgonomonas macrotermitis</name>
    <dbReference type="NCBI Taxonomy" id="1346286"/>
    <lineage>
        <taxon>Bacteria</taxon>
        <taxon>Pseudomonadati</taxon>
        <taxon>Bacteroidota</taxon>
        <taxon>Bacteroidia</taxon>
        <taxon>Bacteroidales</taxon>
        <taxon>Dysgonomonadaceae</taxon>
        <taxon>Dysgonomonas</taxon>
    </lineage>
</organism>
<dbReference type="InterPro" id="IPR007492">
    <property type="entry name" value="LytTR_DNA-bd_dom"/>
</dbReference>
<dbReference type="GO" id="GO:0003677">
    <property type="term" value="F:DNA binding"/>
    <property type="evidence" value="ECO:0007669"/>
    <property type="project" value="InterPro"/>
</dbReference>